<dbReference type="InterPro" id="IPR001647">
    <property type="entry name" value="HTH_TetR"/>
</dbReference>
<proteinExistence type="predicted"/>
<dbReference type="SUPFAM" id="SSF46689">
    <property type="entry name" value="Homeodomain-like"/>
    <property type="match status" value="1"/>
</dbReference>
<evidence type="ECO:0000313" key="5">
    <source>
        <dbReference type="Proteomes" id="UP000022835"/>
    </source>
</evidence>
<accession>A0A064CEQ6</accession>
<evidence type="ECO:0000256" key="2">
    <source>
        <dbReference type="PROSITE-ProRule" id="PRU00335"/>
    </source>
</evidence>
<evidence type="ECO:0000259" key="3">
    <source>
        <dbReference type="PROSITE" id="PS50977"/>
    </source>
</evidence>
<feature type="domain" description="HTH tetR-type" evidence="3">
    <location>
        <begin position="15"/>
        <end position="75"/>
    </location>
</feature>
<dbReference type="Proteomes" id="UP000022835">
    <property type="component" value="Unassembled WGS sequence"/>
</dbReference>
<dbReference type="PANTHER" id="PTHR30055">
    <property type="entry name" value="HTH-TYPE TRANSCRIPTIONAL REGULATOR RUTR"/>
    <property type="match status" value="1"/>
</dbReference>
<evidence type="ECO:0000256" key="1">
    <source>
        <dbReference type="ARBA" id="ARBA00023125"/>
    </source>
</evidence>
<evidence type="ECO:0000313" key="4">
    <source>
        <dbReference type="EMBL" id="KDE99119.1"/>
    </source>
</evidence>
<dbReference type="PANTHER" id="PTHR30055:SF219">
    <property type="entry name" value="TRANSCRIPTIONAL REGULATORY PROTEIN"/>
    <property type="match status" value="1"/>
</dbReference>
<dbReference type="GO" id="GO:0000976">
    <property type="term" value="F:transcription cis-regulatory region binding"/>
    <property type="evidence" value="ECO:0007669"/>
    <property type="project" value="TreeGrafter"/>
</dbReference>
<dbReference type="GO" id="GO:0003700">
    <property type="term" value="F:DNA-binding transcription factor activity"/>
    <property type="evidence" value="ECO:0007669"/>
    <property type="project" value="TreeGrafter"/>
</dbReference>
<dbReference type="eggNOG" id="COG1309">
    <property type="taxonomic scope" value="Bacteria"/>
</dbReference>
<protein>
    <submittedName>
        <fullName evidence="4">TetR family transcriptional regulator</fullName>
    </submittedName>
</protein>
<keyword evidence="1 2" id="KW-0238">DNA-binding</keyword>
<dbReference type="Pfam" id="PF00440">
    <property type="entry name" value="TetR_N"/>
    <property type="match status" value="1"/>
</dbReference>
<dbReference type="SUPFAM" id="SSF48498">
    <property type="entry name" value="Tetracyclin repressor-like, C-terminal domain"/>
    <property type="match status" value="1"/>
</dbReference>
<gene>
    <name evidence="4" type="ORF">Y900_009190</name>
</gene>
<reference evidence="4" key="1">
    <citation type="submission" date="2014-05" db="EMBL/GenBank/DDBJ databases">
        <title>Genome sequence of Mycobacterium aromaticivorans strain JS19b1T (= DSM 45407T).</title>
        <authorList>
            <person name="Kwak Y."/>
            <person name="Park G.-S."/>
            <person name="Li Q.X."/>
            <person name="Lee S.-E."/>
            <person name="Shin J.-H."/>
        </authorList>
    </citation>
    <scope>NUCLEOTIDE SEQUENCE [LARGE SCALE GENOMIC DNA]</scope>
    <source>
        <strain evidence="4">JS19b1</strain>
    </source>
</reference>
<organism evidence="4 5">
    <name type="scientific">Mycolicibacterium aromaticivorans JS19b1 = JCM 16368</name>
    <dbReference type="NCBI Taxonomy" id="1440774"/>
    <lineage>
        <taxon>Bacteria</taxon>
        <taxon>Bacillati</taxon>
        <taxon>Actinomycetota</taxon>
        <taxon>Actinomycetes</taxon>
        <taxon>Mycobacteriales</taxon>
        <taxon>Mycobacteriaceae</taxon>
        <taxon>Mycolicibacterium</taxon>
    </lineage>
</organism>
<dbReference type="STRING" id="1440774.Y900_009190"/>
<dbReference type="EMBL" id="JALN02000001">
    <property type="protein sequence ID" value="KDE99119.1"/>
    <property type="molecule type" value="Genomic_DNA"/>
</dbReference>
<dbReference type="InterPro" id="IPR050109">
    <property type="entry name" value="HTH-type_TetR-like_transc_reg"/>
</dbReference>
<dbReference type="PROSITE" id="PS50977">
    <property type="entry name" value="HTH_TETR_2"/>
    <property type="match status" value="1"/>
</dbReference>
<dbReference type="Gene3D" id="1.10.357.10">
    <property type="entry name" value="Tetracycline Repressor, domain 2"/>
    <property type="match status" value="1"/>
</dbReference>
<name>A0A064CEQ6_9MYCO</name>
<dbReference type="AlphaFoldDB" id="A0A064CEQ6"/>
<dbReference type="RefSeq" id="WP_036341420.1">
    <property type="nucleotide sequence ID" value="NZ_JALN02000001.1"/>
</dbReference>
<keyword evidence="5" id="KW-1185">Reference proteome</keyword>
<dbReference type="InterPro" id="IPR009057">
    <property type="entry name" value="Homeodomain-like_sf"/>
</dbReference>
<comment type="caution">
    <text evidence="4">The sequence shown here is derived from an EMBL/GenBank/DDBJ whole genome shotgun (WGS) entry which is preliminary data.</text>
</comment>
<dbReference type="PRINTS" id="PR00455">
    <property type="entry name" value="HTHTETR"/>
</dbReference>
<feature type="DNA-binding region" description="H-T-H motif" evidence="2">
    <location>
        <begin position="38"/>
        <end position="57"/>
    </location>
</feature>
<sequence length="202" mass="22646">MPSPARGLTQPERVETSRRRLMEAAAELIVEKGWEATTAAEIGRRAGYSRTMVHARFGGKEAILEDFLQEYVSRLNPDLVPYPTGMDQVVAHIDRIRDLYARDRDVLRAMFVSTFEAMKTTSPLRDRVQDQLTAGVANVADGLRKGQRDKSVRRNIDLDRAVSDITAVCFGLGFQWVALPSGVDLDTELVHARDRIVRDYGA</sequence>
<dbReference type="InterPro" id="IPR036271">
    <property type="entry name" value="Tet_transcr_reg_TetR-rel_C_sf"/>
</dbReference>